<proteinExistence type="predicted"/>
<comment type="caution">
    <text evidence="1">The sequence shown here is derived from an EMBL/GenBank/DDBJ whole genome shotgun (WGS) entry which is preliminary data.</text>
</comment>
<dbReference type="AlphaFoldDB" id="A0A363CXH9"/>
<organism evidence="1 2">
    <name type="scientific">Arcobacter caeni</name>
    <dbReference type="NCBI Taxonomy" id="1912877"/>
    <lineage>
        <taxon>Bacteria</taxon>
        <taxon>Pseudomonadati</taxon>
        <taxon>Campylobacterota</taxon>
        <taxon>Epsilonproteobacteria</taxon>
        <taxon>Campylobacterales</taxon>
        <taxon>Arcobacteraceae</taxon>
        <taxon>Arcobacter</taxon>
    </lineage>
</organism>
<sequence length="64" mass="7685">MKLTQQDKARLLGIDARTLRKWRKEKPYLYEIIMKGFAFEEAVKKAQQNADELKALEEEFKIKR</sequence>
<protein>
    <submittedName>
        <fullName evidence="1">Uncharacterized protein</fullName>
    </submittedName>
</protein>
<name>A0A363CXH9_9BACT</name>
<keyword evidence="2" id="KW-1185">Reference proteome</keyword>
<accession>A0A363CXH9</accession>
<dbReference type="EMBL" id="MUXE01000015">
    <property type="protein sequence ID" value="PUE63723.1"/>
    <property type="molecule type" value="Genomic_DNA"/>
</dbReference>
<dbReference type="OrthoDB" id="5329232at2"/>
<evidence type="ECO:0000313" key="1">
    <source>
        <dbReference type="EMBL" id="PUE63723.1"/>
    </source>
</evidence>
<dbReference type="RefSeq" id="WP_108560237.1">
    <property type="nucleotide sequence ID" value="NZ_MUXE01000015.1"/>
</dbReference>
<gene>
    <name evidence="1" type="ORF">B0174_09915</name>
</gene>
<evidence type="ECO:0000313" key="2">
    <source>
        <dbReference type="Proteomes" id="UP000251135"/>
    </source>
</evidence>
<dbReference type="Proteomes" id="UP000251135">
    <property type="component" value="Unassembled WGS sequence"/>
</dbReference>
<reference evidence="1 2" key="1">
    <citation type="submission" date="2017-02" db="EMBL/GenBank/DDBJ databases">
        <title>Arcobacter caeni sp. nov, a new Arcobacter species isolated from reclaimed water.</title>
        <authorList>
            <person name="Figueras M.J."/>
            <person name="Perez-Cataluna A."/>
            <person name="Salas-Masso N."/>
        </authorList>
    </citation>
    <scope>NUCLEOTIDE SEQUENCE [LARGE SCALE GENOMIC DNA]</scope>
    <source>
        <strain evidence="1 2">RW17-10</strain>
    </source>
</reference>